<organism evidence="1 2">
    <name type="scientific">Aerococcus agrisoli</name>
    <dbReference type="NCBI Taxonomy" id="2487350"/>
    <lineage>
        <taxon>Bacteria</taxon>
        <taxon>Bacillati</taxon>
        <taxon>Bacillota</taxon>
        <taxon>Bacilli</taxon>
        <taxon>Lactobacillales</taxon>
        <taxon>Aerococcaceae</taxon>
        <taxon>Aerococcus</taxon>
    </lineage>
</organism>
<dbReference type="EMBL" id="RKMG01000022">
    <property type="protein sequence ID" value="RPA58924.1"/>
    <property type="molecule type" value="Genomic_DNA"/>
</dbReference>
<keyword evidence="2" id="KW-1185">Reference proteome</keyword>
<protein>
    <submittedName>
        <fullName evidence="1">Uncharacterized protein</fullName>
    </submittedName>
</protein>
<dbReference type="Proteomes" id="UP000273977">
    <property type="component" value="Unassembled WGS sequence"/>
</dbReference>
<evidence type="ECO:0000313" key="1">
    <source>
        <dbReference type="EMBL" id="RPA58924.1"/>
    </source>
</evidence>
<comment type="caution">
    <text evidence="1">The sequence shown here is derived from an EMBL/GenBank/DDBJ whole genome shotgun (WGS) entry which is preliminary data.</text>
</comment>
<name>A0A3N4H141_9LACT</name>
<proteinExistence type="predicted"/>
<gene>
    <name evidence="1" type="ORF">EF384_07060</name>
</gene>
<reference evidence="1 2" key="1">
    <citation type="submission" date="2018-11" db="EMBL/GenBank/DDBJ databases">
        <title>Aerococcus sp. SJQ22, whole genome shotgun sequence.</title>
        <authorList>
            <person name="Sun L."/>
            <person name="Gao X."/>
            <person name="Chen W."/>
            <person name="Huang K."/>
        </authorList>
    </citation>
    <scope>NUCLEOTIDE SEQUENCE [LARGE SCALE GENOMIC DNA]</scope>
    <source>
        <strain evidence="1 2">SJQ22</strain>
    </source>
</reference>
<dbReference type="OrthoDB" id="2136521at2"/>
<evidence type="ECO:0000313" key="2">
    <source>
        <dbReference type="Proteomes" id="UP000273977"/>
    </source>
</evidence>
<dbReference type="RefSeq" id="WP_123780629.1">
    <property type="nucleotide sequence ID" value="NZ_RKMG01000022.1"/>
</dbReference>
<sequence length="115" mass="13705">MREHAKVNRIVSEFMNFFESYHIHRYKMDISIAENKQATSVIKFTGKRDHLPERFIDDLNLLKGPRQVEFEYYYEDLLGVRDDSFSIEILSASIDYVTYTVTDVGFEILVERVYH</sequence>
<dbReference type="AlphaFoldDB" id="A0A3N4H141"/>
<accession>A0A3N4H141</accession>